<evidence type="ECO:0000313" key="3">
    <source>
        <dbReference type="Proteomes" id="UP000737402"/>
    </source>
</evidence>
<sequence length="186" mass="21845">MTYNIWKGSLVRLRPIQPSDWEKFHKDGSDSEIARLNDVIYGPRTEEGTRQWTEAESEKGWDGHHFRLAIENFDGELVGSISTDKCDPRHGTFSYGVSVFREYWKKGYASDAVRIVIRYFFDELRYQKVNANVYSFNEGSIRLHKNLGFTEEGRLRSMVYTNGHYHDMLVFGLLKDEFARTRLNEE</sequence>
<gene>
    <name evidence="2" type="ORF">JOC95_001498</name>
</gene>
<dbReference type="InterPro" id="IPR016181">
    <property type="entry name" value="Acyl_CoA_acyltransferase"/>
</dbReference>
<dbReference type="Proteomes" id="UP000737402">
    <property type="component" value="Unassembled WGS sequence"/>
</dbReference>
<dbReference type="EMBL" id="JAFBED010000003">
    <property type="protein sequence ID" value="MBM7619646.1"/>
    <property type="molecule type" value="Genomic_DNA"/>
</dbReference>
<evidence type="ECO:0000259" key="1">
    <source>
        <dbReference type="PROSITE" id="PS51186"/>
    </source>
</evidence>
<dbReference type="SUPFAM" id="SSF55729">
    <property type="entry name" value="Acyl-CoA N-acyltransferases (Nat)"/>
    <property type="match status" value="1"/>
</dbReference>
<accession>A0ABS2NY96</accession>
<evidence type="ECO:0000313" key="2">
    <source>
        <dbReference type="EMBL" id="MBM7619646.1"/>
    </source>
</evidence>
<dbReference type="PROSITE" id="PS51186">
    <property type="entry name" value="GNAT"/>
    <property type="match status" value="1"/>
</dbReference>
<feature type="domain" description="N-acetyltransferase" evidence="1">
    <location>
        <begin position="11"/>
        <end position="176"/>
    </location>
</feature>
<dbReference type="RefSeq" id="WP_204414818.1">
    <property type="nucleotide sequence ID" value="NZ_JAFBED010000003.1"/>
</dbReference>
<dbReference type="PANTHER" id="PTHR43415">
    <property type="entry name" value="SPERMIDINE N(1)-ACETYLTRANSFERASE"/>
    <property type="match status" value="1"/>
</dbReference>
<dbReference type="Pfam" id="PF13302">
    <property type="entry name" value="Acetyltransf_3"/>
    <property type="match status" value="1"/>
</dbReference>
<organism evidence="2 3">
    <name type="scientific">Sutcliffiella tianshenii</name>
    <dbReference type="NCBI Taxonomy" id="1463404"/>
    <lineage>
        <taxon>Bacteria</taxon>
        <taxon>Bacillati</taxon>
        <taxon>Bacillota</taxon>
        <taxon>Bacilli</taxon>
        <taxon>Bacillales</taxon>
        <taxon>Bacillaceae</taxon>
        <taxon>Sutcliffiella</taxon>
    </lineage>
</organism>
<proteinExistence type="predicted"/>
<dbReference type="Gene3D" id="3.40.630.30">
    <property type="match status" value="1"/>
</dbReference>
<dbReference type="PANTHER" id="PTHR43415:SF5">
    <property type="entry name" value="ACETYLTRANSFERASE"/>
    <property type="match status" value="1"/>
</dbReference>
<keyword evidence="3" id="KW-1185">Reference proteome</keyword>
<reference evidence="2 3" key="1">
    <citation type="submission" date="2021-01" db="EMBL/GenBank/DDBJ databases">
        <title>Genomic Encyclopedia of Type Strains, Phase IV (KMG-IV): sequencing the most valuable type-strain genomes for metagenomic binning, comparative biology and taxonomic classification.</title>
        <authorList>
            <person name="Goeker M."/>
        </authorList>
    </citation>
    <scope>NUCLEOTIDE SEQUENCE [LARGE SCALE GENOMIC DNA]</scope>
    <source>
        <strain evidence="2 3">DSM 25879</strain>
    </source>
</reference>
<comment type="caution">
    <text evidence="2">The sequence shown here is derived from an EMBL/GenBank/DDBJ whole genome shotgun (WGS) entry which is preliminary data.</text>
</comment>
<protein>
    <submittedName>
        <fullName evidence="2">RimJ/RimL family protein N-acetyltransferase</fullName>
    </submittedName>
</protein>
<name>A0ABS2NY96_9BACI</name>
<dbReference type="InterPro" id="IPR000182">
    <property type="entry name" value="GNAT_dom"/>
</dbReference>